<sequence length="77" mass="8748">MIRQCPSLTIFPSSFLLVFFPSLSLSHCAFAAVANGRRRHRPRPCNGWSELQTCPPVIHKWLQEILFCFSPAAFGEK</sequence>
<keyword evidence="1" id="KW-0732">Signal</keyword>
<protein>
    <recommendedName>
        <fullName evidence="4">Secreted protein</fullName>
    </recommendedName>
</protein>
<feature type="signal peptide" evidence="1">
    <location>
        <begin position="1"/>
        <end position="31"/>
    </location>
</feature>
<gene>
    <name evidence="2" type="ORF">BO72DRAFT_38790</name>
</gene>
<proteinExistence type="predicted"/>
<dbReference type="GeneID" id="63859025"/>
<organism evidence="2 3">
    <name type="scientific">Aspergillus fijiensis CBS 313.89</name>
    <dbReference type="NCBI Taxonomy" id="1448319"/>
    <lineage>
        <taxon>Eukaryota</taxon>
        <taxon>Fungi</taxon>
        <taxon>Dikarya</taxon>
        <taxon>Ascomycota</taxon>
        <taxon>Pezizomycotina</taxon>
        <taxon>Eurotiomycetes</taxon>
        <taxon>Eurotiomycetidae</taxon>
        <taxon>Eurotiales</taxon>
        <taxon>Aspergillaceae</taxon>
        <taxon>Aspergillus</taxon>
    </lineage>
</organism>
<evidence type="ECO:0008006" key="4">
    <source>
        <dbReference type="Google" id="ProtNLM"/>
    </source>
</evidence>
<dbReference type="Proteomes" id="UP000249789">
    <property type="component" value="Unassembled WGS sequence"/>
</dbReference>
<dbReference type="VEuPathDB" id="FungiDB:BO72DRAFT_38790"/>
<dbReference type="AlphaFoldDB" id="A0A8G1RG94"/>
<dbReference type="RefSeq" id="XP_040794973.1">
    <property type="nucleotide sequence ID" value="XM_040941692.1"/>
</dbReference>
<accession>A0A8G1RG94</accession>
<evidence type="ECO:0000313" key="2">
    <source>
        <dbReference type="EMBL" id="RAK70961.1"/>
    </source>
</evidence>
<dbReference type="EMBL" id="KZ824743">
    <property type="protein sequence ID" value="RAK70961.1"/>
    <property type="molecule type" value="Genomic_DNA"/>
</dbReference>
<reference evidence="2 3" key="1">
    <citation type="submission" date="2018-02" db="EMBL/GenBank/DDBJ databases">
        <title>The genomes of Aspergillus section Nigri reveals drivers in fungal speciation.</title>
        <authorList>
            <consortium name="DOE Joint Genome Institute"/>
            <person name="Vesth T.C."/>
            <person name="Nybo J."/>
            <person name="Theobald S."/>
            <person name="Brandl J."/>
            <person name="Frisvad J.C."/>
            <person name="Nielsen K.F."/>
            <person name="Lyhne E.K."/>
            <person name="Kogle M.E."/>
            <person name="Kuo A."/>
            <person name="Riley R."/>
            <person name="Clum A."/>
            <person name="Nolan M."/>
            <person name="Lipzen A."/>
            <person name="Salamov A."/>
            <person name="Henrissat B."/>
            <person name="Wiebenga A."/>
            <person name="De vries R.P."/>
            <person name="Grigoriev I.V."/>
            <person name="Mortensen U.H."/>
            <person name="Andersen M.R."/>
            <person name="Baker S.E."/>
        </authorList>
    </citation>
    <scope>NUCLEOTIDE SEQUENCE [LARGE SCALE GENOMIC DNA]</scope>
    <source>
        <strain evidence="2 3">CBS 313.89</strain>
    </source>
</reference>
<name>A0A8G1RG94_9EURO</name>
<evidence type="ECO:0000313" key="3">
    <source>
        <dbReference type="Proteomes" id="UP000249789"/>
    </source>
</evidence>
<evidence type="ECO:0000256" key="1">
    <source>
        <dbReference type="SAM" id="SignalP"/>
    </source>
</evidence>
<keyword evidence="3" id="KW-1185">Reference proteome</keyword>
<feature type="chain" id="PRO_5034218237" description="Secreted protein" evidence="1">
    <location>
        <begin position="32"/>
        <end position="77"/>
    </location>
</feature>